<sequence>MLRYNKEDGAAGNLAGNFTSGSDFGKDTRSVSGEAHLKFLTNKSVQIKLVLKITVNDAIDLCPGQPGDKAE</sequence>
<evidence type="ECO:0000313" key="1">
    <source>
        <dbReference type="EMBL" id="PTA66559.1"/>
    </source>
</evidence>
<protein>
    <submittedName>
        <fullName evidence="1">Uncharacterized protein</fullName>
    </submittedName>
</protein>
<proteinExistence type="predicted"/>
<evidence type="ECO:0000313" key="2">
    <source>
        <dbReference type="Proteomes" id="UP000240317"/>
    </source>
</evidence>
<comment type="caution">
    <text evidence="1">The sequence shown here is derived from an EMBL/GenBank/DDBJ whole genome shotgun (WGS) entry which is preliminary data.</text>
</comment>
<keyword evidence="2" id="KW-1185">Reference proteome</keyword>
<gene>
    <name evidence="1" type="ORF">C8263_17135</name>
</gene>
<dbReference type="EMBL" id="PYSV01000025">
    <property type="protein sequence ID" value="PTA66559.1"/>
    <property type="molecule type" value="Genomic_DNA"/>
</dbReference>
<name>A0A2T3W3Y9_9DEIO</name>
<dbReference type="AlphaFoldDB" id="A0A2T3W3Y9"/>
<reference evidence="1 2" key="1">
    <citation type="submission" date="2018-03" db="EMBL/GenBank/DDBJ databases">
        <title>Draft genome of Deinococcus sp. OD32.</title>
        <authorList>
            <person name="Wang X.-P."/>
            <person name="Du Z.-J."/>
        </authorList>
    </citation>
    <scope>NUCLEOTIDE SEQUENCE [LARGE SCALE GENOMIC DNA]</scope>
    <source>
        <strain evidence="1 2">OD32</strain>
    </source>
</reference>
<organism evidence="1 2">
    <name type="scientific">Deinococcus arcticus</name>
    <dbReference type="NCBI Taxonomy" id="2136176"/>
    <lineage>
        <taxon>Bacteria</taxon>
        <taxon>Thermotogati</taxon>
        <taxon>Deinococcota</taxon>
        <taxon>Deinococci</taxon>
        <taxon>Deinococcales</taxon>
        <taxon>Deinococcaceae</taxon>
        <taxon>Deinococcus</taxon>
    </lineage>
</organism>
<dbReference type="Proteomes" id="UP000240317">
    <property type="component" value="Unassembled WGS sequence"/>
</dbReference>
<accession>A0A2T3W3Y9</accession>